<evidence type="ECO:0000313" key="2">
    <source>
        <dbReference type="Proteomes" id="UP001207468"/>
    </source>
</evidence>
<protein>
    <submittedName>
        <fullName evidence="1">Ferritin-like domain-containing protein</fullName>
    </submittedName>
</protein>
<name>A0ACC0U6M1_9AGAM</name>
<proteinExistence type="predicted"/>
<comment type="caution">
    <text evidence="1">The sequence shown here is derived from an EMBL/GenBank/DDBJ whole genome shotgun (WGS) entry which is preliminary data.</text>
</comment>
<accession>A0ACC0U6M1</accession>
<reference evidence="1" key="1">
    <citation type="submission" date="2021-03" db="EMBL/GenBank/DDBJ databases">
        <title>Evolutionary priming and transition to the ectomycorrhizal habit in an iconic lineage of mushroom-forming fungi: is preadaptation a requirement?</title>
        <authorList>
            <consortium name="DOE Joint Genome Institute"/>
            <person name="Looney B.P."/>
            <person name="Miyauchi S."/>
            <person name="Morin E."/>
            <person name="Drula E."/>
            <person name="Courty P.E."/>
            <person name="Chicoki N."/>
            <person name="Fauchery L."/>
            <person name="Kohler A."/>
            <person name="Kuo A."/>
            <person name="LaButti K."/>
            <person name="Pangilinan J."/>
            <person name="Lipzen A."/>
            <person name="Riley R."/>
            <person name="Andreopoulos W."/>
            <person name="He G."/>
            <person name="Johnson J."/>
            <person name="Barry K.W."/>
            <person name="Grigoriev I.V."/>
            <person name="Nagy L."/>
            <person name="Hibbett D."/>
            <person name="Henrissat B."/>
            <person name="Matheny P.B."/>
            <person name="Labbe J."/>
            <person name="Martin A.F."/>
        </authorList>
    </citation>
    <scope>NUCLEOTIDE SEQUENCE</scope>
    <source>
        <strain evidence="1">BPL698</strain>
    </source>
</reference>
<gene>
    <name evidence="1" type="ORF">F5148DRAFT_1310278</name>
</gene>
<dbReference type="Proteomes" id="UP001207468">
    <property type="component" value="Unassembled WGS sequence"/>
</dbReference>
<dbReference type="EMBL" id="JAGFNK010000137">
    <property type="protein sequence ID" value="KAI9507175.1"/>
    <property type="molecule type" value="Genomic_DNA"/>
</dbReference>
<evidence type="ECO:0000313" key="1">
    <source>
        <dbReference type="EMBL" id="KAI9507175.1"/>
    </source>
</evidence>
<sequence>MRFATLPLFTAVLAPFAVSAIPMRRGTDNSTALVLRELPRLRLPVPIPGIDDPSEFAFVLEQLEAGFYSQALSKFQASDFISAGFSSANIAIEELTVISTDESSHVSAIEEILIAFGETPLTSCQFDFSSVLTDVSTMATVARVVENVGVGAYLGAAHLIQDPRVLTAAASIVTIEARHQTILNIFQGGSAIPQSFDIPLLPQEVLAIAGSFISGCDLGVTPNPALSVTNTGSITVGTLLEFSSSAINGSTDNFHCQMLAGGMPFSISLPIGQCIVPAGINGPVAVWVTSDDQPLNGGAVDRISNAIVAGPLMAFIDTQPETLSSLVRADSNSTAITTTVSLAQAELDRPCH</sequence>
<organism evidence="1 2">
    <name type="scientific">Russula earlei</name>
    <dbReference type="NCBI Taxonomy" id="71964"/>
    <lineage>
        <taxon>Eukaryota</taxon>
        <taxon>Fungi</taxon>
        <taxon>Dikarya</taxon>
        <taxon>Basidiomycota</taxon>
        <taxon>Agaricomycotina</taxon>
        <taxon>Agaricomycetes</taxon>
        <taxon>Russulales</taxon>
        <taxon>Russulaceae</taxon>
        <taxon>Russula</taxon>
    </lineage>
</organism>
<keyword evidence="2" id="KW-1185">Reference proteome</keyword>